<evidence type="ECO:0000256" key="9">
    <source>
        <dbReference type="ARBA" id="ARBA00022842"/>
    </source>
</evidence>
<evidence type="ECO:0000259" key="15">
    <source>
        <dbReference type="PROSITE" id="PS51671"/>
    </source>
</evidence>
<evidence type="ECO:0000256" key="13">
    <source>
        <dbReference type="ARBA" id="ARBA00048523"/>
    </source>
</evidence>
<comment type="cofactor">
    <cofactor evidence="1">
        <name>Mg(2+)</name>
        <dbReference type="ChEBI" id="CHEBI:18420"/>
    </cofactor>
</comment>
<keyword evidence="9" id="KW-0460">Magnesium</keyword>
<dbReference type="SFLD" id="SFLDG01136">
    <property type="entry name" value="C1.6:_Phosphoserine_Phosphatas"/>
    <property type="match status" value="1"/>
</dbReference>
<name>A0A498C3Z0_9GAMM</name>
<feature type="domain" description="ACT" evidence="15">
    <location>
        <begin position="6"/>
        <end position="84"/>
    </location>
</feature>
<dbReference type="SFLD" id="SFLDF00029">
    <property type="entry name" value="phosphoserine_phosphatase"/>
    <property type="match status" value="1"/>
</dbReference>
<comment type="catalytic activity">
    <reaction evidence="12">
        <text>O-phospho-L-serine + H2O = L-serine + phosphate</text>
        <dbReference type="Rhea" id="RHEA:21208"/>
        <dbReference type="ChEBI" id="CHEBI:15377"/>
        <dbReference type="ChEBI" id="CHEBI:33384"/>
        <dbReference type="ChEBI" id="CHEBI:43474"/>
        <dbReference type="ChEBI" id="CHEBI:57524"/>
        <dbReference type="EC" id="3.1.3.3"/>
    </reaction>
</comment>
<dbReference type="RefSeq" id="WP_121441327.1">
    <property type="nucleotide sequence ID" value="NZ_RCDA01000001.1"/>
</dbReference>
<dbReference type="NCBIfam" id="TIGR00338">
    <property type="entry name" value="serB"/>
    <property type="match status" value="1"/>
</dbReference>
<evidence type="ECO:0000256" key="10">
    <source>
        <dbReference type="ARBA" id="ARBA00023299"/>
    </source>
</evidence>
<dbReference type="PANTHER" id="PTHR43344">
    <property type="entry name" value="PHOSPHOSERINE PHOSPHATASE"/>
    <property type="match status" value="1"/>
</dbReference>
<dbReference type="SUPFAM" id="SSF55021">
    <property type="entry name" value="ACT-like"/>
    <property type="match status" value="1"/>
</dbReference>
<accession>A0A498C3Z0</accession>
<evidence type="ECO:0000256" key="5">
    <source>
        <dbReference type="ARBA" id="ARBA00015196"/>
    </source>
</evidence>
<dbReference type="GO" id="GO:0036424">
    <property type="term" value="F:L-phosphoserine phosphatase activity"/>
    <property type="evidence" value="ECO:0007669"/>
    <property type="project" value="InterPro"/>
</dbReference>
<keyword evidence="7" id="KW-0479">Metal-binding</keyword>
<dbReference type="AlphaFoldDB" id="A0A498C3Z0"/>
<dbReference type="CDD" id="cd07500">
    <property type="entry name" value="HAD_PSP"/>
    <property type="match status" value="1"/>
</dbReference>
<dbReference type="SUPFAM" id="SSF56784">
    <property type="entry name" value="HAD-like"/>
    <property type="match status" value="1"/>
</dbReference>
<keyword evidence="17" id="KW-1185">Reference proteome</keyword>
<dbReference type="GO" id="GO:0006564">
    <property type="term" value="P:L-serine biosynthetic process"/>
    <property type="evidence" value="ECO:0007669"/>
    <property type="project" value="UniProtKB-KW"/>
</dbReference>
<evidence type="ECO:0000256" key="11">
    <source>
        <dbReference type="ARBA" id="ARBA00031693"/>
    </source>
</evidence>
<dbReference type="EMBL" id="RCDA01000001">
    <property type="protein sequence ID" value="RLK50874.1"/>
    <property type="molecule type" value="Genomic_DNA"/>
</dbReference>
<dbReference type="Pfam" id="PF13740">
    <property type="entry name" value="ACT_6"/>
    <property type="match status" value="1"/>
</dbReference>
<evidence type="ECO:0000256" key="14">
    <source>
        <dbReference type="PIRSR" id="PIRSR604469-1"/>
    </source>
</evidence>
<dbReference type="GO" id="GO:0000287">
    <property type="term" value="F:magnesium ion binding"/>
    <property type="evidence" value="ECO:0007669"/>
    <property type="project" value="TreeGrafter"/>
</dbReference>
<dbReference type="InterPro" id="IPR049148">
    <property type="entry name" value="PSP_ACT"/>
</dbReference>
<dbReference type="EC" id="3.1.3.3" evidence="4"/>
<evidence type="ECO:0000256" key="3">
    <source>
        <dbReference type="ARBA" id="ARBA00009184"/>
    </source>
</evidence>
<dbReference type="UniPathway" id="UPA00135">
    <property type="reaction ID" value="UER00198"/>
</dbReference>
<evidence type="ECO:0000256" key="4">
    <source>
        <dbReference type="ARBA" id="ARBA00012640"/>
    </source>
</evidence>
<feature type="active site" description="Nucleophile" evidence="14">
    <location>
        <position position="196"/>
    </location>
</feature>
<evidence type="ECO:0000313" key="16">
    <source>
        <dbReference type="EMBL" id="RLK50874.1"/>
    </source>
</evidence>
<gene>
    <name evidence="16" type="ORF">DFR31_0783</name>
</gene>
<dbReference type="CDD" id="cd04870">
    <property type="entry name" value="ACT_PSP_1"/>
    <property type="match status" value="1"/>
</dbReference>
<comment type="similarity">
    <text evidence="3">Belongs to the HAD-like hydrolase superfamily. SerB family.</text>
</comment>
<dbReference type="PROSITE" id="PS51671">
    <property type="entry name" value="ACT"/>
    <property type="match status" value="1"/>
</dbReference>
<evidence type="ECO:0000256" key="8">
    <source>
        <dbReference type="ARBA" id="ARBA00022801"/>
    </source>
</evidence>
<evidence type="ECO:0000256" key="12">
    <source>
        <dbReference type="ARBA" id="ARBA00048138"/>
    </source>
</evidence>
<dbReference type="NCBIfam" id="TIGR01488">
    <property type="entry name" value="HAD-SF-IB"/>
    <property type="match status" value="1"/>
</dbReference>
<feature type="active site" description="Proton donor" evidence="14">
    <location>
        <position position="198"/>
    </location>
</feature>
<dbReference type="SFLD" id="SFLDG01137">
    <property type="entry name" value="C1.6.1:_Phosphoserine_Phosphat"/>
    <property type="match status" value="1"/>
</dbReference>
<dbReference type="Proteomes" id="UP000275461">
    <property type="component" value="Unassembled WGS sequence"/>
</dbReference>
<dbReference type="GO" id="GO:0005737">
    <property type="term" value="C:cytoplasm"/>
    <property type="evidence" value="ECO:0007669"/>
    <property type="project" value="TreeGrafter"/>
</dbReference>
<keyword evidence="10" id="KW-0718">Serine biosynthesis</keyword>
<comment type="catalytic activity">
    <reaction evidence="13">
        <text>O-phospho-D-serine + H2O = D-serine + phosphate</text>
        <dbReference type="Rhea" id="RHEA:24873"/>
        <dbReference type="ChEBI" id="CHEBI:15377"/>
        <dbReference type="ChEBI" id="CHEBI:35247"/>
        <dbReference type="ChEBI" id="CHEBI:43474"/>
        <dbReference type="ChEBI" id="CHEBI:58680"/>
        <dbReference type="EC" id="3.1.3.3"/>
    </reaction>
</comment>
<dbReference type="Pfam" id="PF12710">
    <property type="entry name" value="HAD"/>
    <property type="match status" value="1"/>
</dbReference>
<comment type="pathway">
    <text evidence="2">Amino-acid biosynthesis; L-serine biosynthesis; L-serine from 3-phospho-D-glycerate: step 3/3.</text>
</comment>
<proteinExistence type="inferred from homology"/>
<dbReference type="Pfam" id="PF21086">
    <property type="entry name" value="ACT_PSP_2"/>
    <property type="match status" value="1"/>
</dbReference>
<dbReference type="InterPro" id="IPR036412">
    <property type="entry name" value="HAD-like_sf"/>
</dbReference>
<dbReference type="Gene3D" id="3.30.70.260">
    <property type="match status" value="2"/>
</dbReference>
<dbReference type="InterPro" id="IPR004469">
    <property type="entry name" value="PSP"/>
</dbReference>
<comment type="caution">
    <text evidence="16">The sequence shown here is derived from an EMBL/GenBank/DDBJ whole genome shotgun (WGS) entry which is preliminary data.</text>
</comment>
<dbReference type="InterPro" id="IPR002912">
    <property type="entry name" value="ACT_dom"/>
</dbReference>
<organism evidence="16 17">
    <name type="scientific">Alkalispirillum mobile</name>
    <dbReference type="NCBI Taxonomy" id="85925"/>
    <lineage>
        <taxon>Bacteria</taxon>
        <taxon>Pseudomonadati</taxon>
        <taxon>Pseudomonadota</taxon>
        <taxon>Gammaproteobacteria</taxon>
        <taxon>Chromatiales</taxon>
        <taxon>Ectothiorhodospiraceae</taxon>
        <taxon>Alkalispirillum</taxon>
    </lineage>
</organism>
<dbReference type="InterPro" id="IPR023214">
    <property type="entry name" value="HAD_sf"/>
</dbReference>
<dbReference type="OrthoDB" id="9792539at2"/>
<dbReference type="InterPro" id="IPR045865">
    <property type="entry name" value="ACT-like_dom_sf"/>
</dbReference>
<evidence type="ECO:0000313" key="17">
    <source>
        <dbReference type="Proteomes" id="UP000275461"/>
    </source>
</evidence>
<evidence type="ECO:0000256" key="2">
    <source>
        <dbReference type="ARBA" id="ARBA00005135"/>
    </source>
</evidence>
<evidence type="ECO:0000256" key="7">
    <source>
        <dbReference type="ARBA" id="ARBA00022723"/>
    </source>
</evidence>
<evidence type="ECO:0000256" key="1">
    <source>
        <dbReference type="ARBA" id="ARBA00001946"/>
    </source>
</evidence>
<protein>
    <recommendedName>
        <fullName evidence="5">Phosphoserine phosphatase</fullName>
        <ecNumber evidence="4">3.1.3.3</ecNumber>
    </recommendedName>
    <alternativeName>
        <fullName evidence="11">O-phosphoserine phosphohydrolase</fullName>
    </alternativeName>
</protein>
<dbReference type="SFLD" id="SFLDS00003">
    <property type="entry name" value="Haloacid_Dehalogenase"/>
    <property type="match status" value="1"/>
</dbReference>
<keyword evidence="6" id="KW-0028">Amino-acid biosynthesis</keyword>
<dbReference type="CDD" id="cd04871">
    <property type="entry name" value="ACT_PSP_2"/>
    <property type="match status" value="1"/>
</dbReference>
<evidence type="ECO:0000256" key="6">
    <source>
        <dbReference type="ARBA" id="ARBA00022605"/>
    </source>
</evidence>
<sequence length="404" mass="44290">MSEIILINVSGQDQPGLTSSLMGILAEYNVGILDIGQAMIHDTLSLGILIEVPEEANVSPVLKDVLFHLHDKGMQVRFTPISEAEYSAWVAGAGRARYIITLLGRRITAEQIARIASVISAQGQNIEDVIRLSGRRPLHKAGEHSRACVELTVRGQPVDLDAMKRDFLEISGELGIDISFQEDNVYRRNRRLVAFDMDSTLIQQEVIDEMAKAAGAGEQVAEVTEAAMRGEIDFKESLRQRVACLEGLPESTLQTVAERLTLTEGAERLVRTLKSFGYRTAIISGGFTYFGRMLQERLGIDYVFANELEIEGGHLTGRVTGPIVDGPRKAELLREIAQQEQIRLDQVIAIGDGANDLPMLRLAGLGIAFHAKPVVRESARQSISTLGLDATLYLMGIKDTETPA</sequence>
<keyword evidence="8" id="KW-0378">Hydrolase</keyword>
<reference evidence="16 17" key="1">
    <citation type="submission" date="2018-10" db="EMBL/GenBank/DDBJ databases">
        <title>Genomic Encyclopedia of Type Strains, Phase IV (KMG-IV): sequencing the most valuable type-strain genomes for metagenomic binning, comparative biology and taxonomic classification.</title>
        <authorList>
            <person name="Goeker M."/>
        </authorList>
    </citation>
    <scope>NUCLEOTIDE SEQUENCE [LARGE SCALE GENOMIC DNA]</scope>
    <source>
        <strain evidence="16 17">DSM 12769</strain>
    </source>
</reference>
<dbReference type="InterPro" id="IPR050582">
    <property type="entry name" value="HAD-like_SerB"/>
</dbReference>
<dbReference type="Gene3D" id="3.40.50.1000">
    <property type="entry name" value="HAD superfamily/HAD-like"/>
    <property type="match status" value="1"/>
</dbReference>
<dbReference type="PANTHER" id="PTHR43344:SF2">
    <property type="entry name" value="PHOSPHOSERINE PHOSPHATASE"/>
    <property type="match status" value="1"/>
</dbReference>